<proteinExistence type="predicted"/>
<comment type="caution">
    <text evidence="1">The sequence shown here is derived from an EMBL/GenBank/DDBJ whole genome shotgun (WGS) entry which is preliminary data.</text>
</comment>
<reference evidence="1 2" key="1">
    <citation type="submission" date="2024-01" db="EMBL/GenBank/DDBJ databases">
        <title>Genome assemblies of Stephania.</title>
        <authorList>
            <person name="Yang L."/>
        </authorList>
    </citation>
    <scope>NUCLEOTIDE SEQUENCE [LARGE SCALE GENOMIC DNA]</scope>
    <source>
        <strain evidence="1">YNDBR</strain>
        <tissue evidence="1">Leaf</tissue>
    </source>
</reference>
<protein>
    <submittedName>
        <fullName evidence="1">Uncharacterized protein</fullName>
    </submittedName>
</protein>
<organism evidence="1 2">
    <name type="scientific">Stephania yunnanensis</name>
    <dbReference type="NCBI Taxonomy" id="152371"/>
    <lineage>
        <taxon>Eukaryota</taxon>
        <taxon>Viridiplantae</taxon>
        <taxon>Streptophyta</taxon>
        <taxon>Embryophyta</taxon>
        <taxon>Tracheophyta</taxon>
        <taxon>Spermatophyta</taxon>
        <taxon>Magnoliopsida</taxon>
        <taxon>Ranunculales</taxon>
        <taxon>Menispermaceae</taxon>
        <taxon>Menispermoideae</taxon>
        <taxon>Cissampelideae</taxon>
        <taxon>Stephania</taxon>
    </lineage>
</organism>
<dbReference type="Proteomes" id="UP001420932">
    <property type="component" value="Unassembled WGS sequence"/>
</dbReference>
<dbReference type="EMBL" id="JBBNAF010000002">
    <property type="protein sequence ID" value="KAK9162810.1"/>
    <property type="molecule type" value="Genomic_DNA"/>
</dbReference>
<gene>
    <name evidence="1" type="ORF">Syun_003712</name>
</gene>
<accession>A0AAP0L4A0</accession>
<keyword evidence="2" id="KW-1185">Reference proteome</keyword>
<sequence>MDRAYPFTIRDGVNDTSIKELQYLLLHYIHHERIEPPLGFPCRFRPFFHIYMMHASGRA</sequence>
<evidence type="ECO:0000313" key="1">
    <source>
        <dbReference type="EMBL" id="KAK9162810.1"/>
    </source>
</evidence>
<dbReference type="AlphaFoldDB" id="A0AAP0L4A0"/>
<evidence type="ECO:0000313" key="2">
    <source>
        <dbReference type="Proteomes" id="UP001420932"/>
    </source>
</evidence>
<name>A0AAP0L4A0_9MAGN</name>